<evidence type="ECO:0000256" key="6">
    <source>
        <dbReference type="RuleBase" id="RU004057"/>
    </source>
</evidence>
<dbReference type="AlphaFoldDB" id="A0A7Y9IZ60"/>
<feature type="domain" description="MotA/TolQ/ExbB proton channel" evidence="8">
    <location>
        <begin position="67"/>
        <end position="186"/>
    </location>
</feature>
<evidence type="ECO:0000313" key="10">
    <source>
        <dbReference type="Proteomes" id="UP000542125"/>
    </source>
</evidence>
<keyword evidence="5 7" id="KW-0472">Membrane</keyword>
<keyword evidence="2" id="KW-1003">Cell membrane</keyword>
<feature type="transmembrane region" description="Helical" evidence="7">
    <location>
        <begin position="12"/>
        <end position="31"/>
    </location>
</feature>
<evidence type="ECO:0000256" key="4">
    <source>
        <dbReference type="ARBA" id="ARBA00022989"/>
    </source>
</evidence>
<comment type="subcellular location">
    <subcellularLocation>
        <location evidence="1">Cell membrane</location>
        <topology evidence="1">Multi-pass membrane protein</topology>
    </subcellularLocation>
    <subcellularLocation>
        <location evidence="6">Membrane</location>
        <topology evidence="6">Multi-pass membrane protein</topology>
    </subcellularLocation>
</comment>
<evidence type="ECO:0000256" key="1">
    <source>
        <dbReference type="ARBA" id="ARBA00004651"/>
    </source>
</evidence>
<comment type="similarity">
    <text evidence="6">Belongs to the exbB/tolQ family.</text>
</comment>
<keyword evidence="4 7" id="KW-1133">Transmembrane helix</keyword>
<dbReference type="EMBL" id="JACBYR010000003">
    <property type="protein sequence ID" value="NYE85827.1"/>
    <property type="molecule type" value="Genomic_DNA"/>
</dbReference>
<evidence type="ECO:0000313" key="9">
    <source>
        <dbReference type="EMBL" id="NYE85827.1"/>
    </source>
</evidence>
<keyword evidence="10" id="KW-1185">Reference proteome</keyword>
<name>A0A7Y9IZ60_9BURK</name>
<keyword evidence="6" id="KW-0653">Protein transport</keyword>
<gene>
    <name evidence="9" type="ORF">FHW18_005146</name>
</gene>
<keyword evidence="6" id="KW-0813">Transport</keyword>
<evidence type="ECO:0000256" key="7">
    <source>
        <dbReference type="SAM" id="Phobius"/>
    </source>
</evidence>
<protein>
    <submittedName>
        <fullName evidence="9">Biopolymer transport protein ExbB</fullName>
    </submittedName>
</protein>
<dbReference type="InterPro" id="IPR002898">
    <property type="entry name" value="MotA_ExbB_proton_chnl"/>
</dbReference>
<dbReference type="RefSeq" id="WP_179590257.1">
    <property type="nucleotide sequence ID" value="NZ_JACBYR010000003.1"/>
</dbReference>
<keyword evidence="3 7" id="KW-0812">Transmembrane</keyword>
<dbReference type="PANTHER" id="PTHR30625:SF11">
    <property type="entry name" value="MOTA_TOLQ_EXBB PROTON CHANNEL DOMAIN-CONTAINING PROTEIN"/>
    <property type="match status" value="1"/>
</dbReference>
<dbReference type="InterPro" id="IPR050790">
    <property type="entry name" value="ExbB/TolQ_transport"/>
</dbReference>
<feature type="transmembrane region" description="Helical" evidence="7">
    <location>
        <begin position="107"/>
        <end position="133"/>
    </location>
</feature>
<dbReference type="Proteomes" id="UP000542125">
    <property type="component" value="Unassembled WGS sequence"/>
</dbReference>
<dbReference type="GO" id="GO:0005886">
    <property type="term" value="C:plasma membrane"/>
    <property type="evidence" value="ECO:0007669"/>
    <property type="project" value="UniProtKB-SubCell"/>
</dbReference>
<evidence type="ECO:0000259" key="8">
    <source>
        <dbReference type="Pfam" id="PF01618"/>
    </source>
</evidence>
<evidence type="ECO:0000256" key="3">
    <source>
        <dbReference type="ARBA" id="ARBA00022692"/>
    </source>
</evidence>
<evidence type="ECO:0000256" key="2">
    <source>
        <dbReference type="ARBA" id="ARBA00022475"/>
    </source>
</evidence>
<sequence>MLAIIRDAGWPIWPLIATSFLALTLIVERLLALRRTRVLPPAVLDDVLGLVQKKRITPDIIDKLDASSPLGRVLATGLRHRHRTRSATQEALEATGHSVAHDLGRHVGAIGTIAAVAPLMGLFGTVVGMIEIFGAYSPVGNDPSTLAKGISVALYNTGFGIFIAIPAMVFYRYLRTRIEDYLHDLEQAAIRLVDTLHDE</sequence>
<feature type="transmembrane region" description="Helical" evidence="7">
    <location>
        <begin position="153"/>
        <end position="174"/>
    </location>
</feature>
<reference evidence="9 10" key="1">
    <citation type="submission" date="2020-07" db="EMBL/GenBank/DDBJ databases">
        <title>Genomic Encyclopedia of Type Strains, Phase IV (KMG-V): Genome sequencing to study the core and pangenomes of soil and plant-associated prokaryotes.</title>
        <authorList>
            <person name="Whitman W."/>
        </authorList>
    </citation>
    <scope>NUCLEOTIDE SEQUENCE [LARGE SCALE GENOMIC DNA]</scope>
    <source>
        <strain evidence="9 10">SAS40</strain>
    </source>
</reference>
<dbReference type="Pfam" id="PF01618">
    <property type="entry name" value="MotA_ExbB"/>
    <property type="match status" value="1"/>
</dbReference>
<evidence type="ECO:0000256" key="5">
    <source>
        <dbReference type="ARBA" id="ARBA00023136"/>
    </source>
</evidence>
<comment type="caution">
    <text evidence="9">The sequence shown here is derived from an EMBL/GenBank/DDBJ whole genome shotgun (WGS) entry which is preliminary data.</text>
</comment>
<accession>A0A7Y9IZ60</accession>
<proteinExistence type="inferred from homology"/>
<dbReference type="GO" id="GO:0017038">
    <property type="term" value="P:protein import"/>
    <property type="evidence" value="ECO:0007669"/>
    <property type="project" value="TreeGrafter"/>
</dbReference>
<organism evidence="9 10">
    <name type="scientific">Pigmentiphaga litoralis</name>
    <dbReference type="NCBI Taxonomy" id="516702"/>
    <lineage>
        <taxon>Bacteria</taxon>
        <taxon>Pseudomonadati</taxon>
        <taxon>Pseudomonadota</taxon>
        <taxon>Betaproteobacteria</taxon>
        <taxon>Burkholderiales</taxon>
        <taxon>Alcaligenaceae</taxon>
        <taxon>Pigmentiphaga</taxon>
    </lineage>
</organism>
<dbReference type="PANTHER" id="PTHR30625">
    <property type="entry name" value="PROTEIN TOLQ"/>
    <property type="match status" value="1"/>
</dbReference>